<protein>
    <submittedName>
        <fullName evidence="1">Uncharacterized protein</fullName>
    </submittedName>
</protein>
<organism evidence="1 2">
    <name type="scientific">Laccaria amethystina LaAM-08-1</name>
    <dbReference type="NCBI Taxonomy" id="1095629"/>
    <lineage>
        <taxon>Eukaryota</taxon>
        <taxon>Fungi</taxon>
        <taxon>Dikarya</taxon>
        <taxon>Basidiomycota</taxon>
        <taxon>Agaricomycotina</taxon>
        <taxon>Agaricomycetes</taxon>
        <taxon>Agaricomycetidae</taxon>
        <taxon>Agaricales</taxon>
        <taxon>Agaricineae</taxon>
        <taxon>Hydnangiaceae</taxon>
        <taxon>Laccaria</taxon>
    </lineage>
</organism>
<dbReference type="Proteomes" id="UP000054477">
    <property type="component" value="Unassembled WGS sequence"/>
</dbReference>
<sequence length="114" mass="12883">MARKFRIGGTSAKGKLHTGVIMTASERRKFHDRGEQDLADRILMMDEQQRQAFDHLREFSPAASAREDEVWVDVDDEEPMDIELVLDGTNPVDLSHEGESVEWMLGPAAIKSTE</sequence>
<accession>A0A0C9XK39</accession>
<reference evidence="1 2" key="1">
    <citation type="submission" date="2014-04" db="EMBL/GenBank/DDBJ databases">
        <authorList>
            <consortium name="DOE Joint Genome Institute"/>
            <person name="Kuo A."/>
            <person name="Kohler A."/>
            <person name="Nagy L.G."/>
            <person name="Floudas D."/>
            <person name="Copeland A."/>
            <person name="Barry K.W."/>
            <person name="Cichocki N."/>
            <person name="Veneault-Fourrey C."/>
            <person name="LaButti K."/>
            <person name="Lindquist E.A."/>
            <person name="Lipzen A."/>
            <person name="Lundell T."/>
            <person name="Morin E."/>
            <person name="Murat C."/>
            <person name="Sun H."/>
            <person name="Tunlid A."/>
            <person name="Henrissat B."/>
            <person name="Grigoriev I.V."/>
            <person name="Hibbett D.S."/>
            <person name="Martin F."/>
            <person name="Nordberg H.P."/>
            <person name="Cantor M.N."/>
            <person name="Hua S.X."/>
        </authorList>
    </citation>
    <scope>NUCLEOTIDE SEQUENCE [LARGE SCALE GENOMIC DNA]</scope>
    <source>
        <strain evidence="1 2">LaAM-08-1</strain>
    </source>
</reference>
<dbReference type="HOGENOM" id="CLU_2121466_0_0_1"/>
<gene>
    <name evidence="1" type="ORF">K443DRAFT_3887</name>
</gene>
<keyword evidence="2" id="KW-1185">Reference proteome</keyword>
<evidence type="ECO:0000313" key="1">
    <source>
        <dbReference type="EMBL" id="KIK05401.1"/>
    </source>
</evidence>
<reference evidence="2" key="2">
    <citation type="submission" date="2015-01" db="EMBL/GenBank/DDBJ databases">
        <title>Evolutionary Origins and Diversification of the Mycorrhizal Mutualists.</title>
        <authorList>
            <consortium name="DOE Joint Genome Institute"/>
            <consortium name="Mycorrhizal Genomics Consortium"/>
            <person name="Kohler A."/>
            <person name="Kuo A."/>
            <person name="Nagy L.G."/>
            <person name="Floudas D."/>
            <person name="Copeland A."/>
            <person name="Barry K.W."/>
            <person name="Cichocki N."/>
            <person name="Veneault-Fourrey C."/>
            <person name="LaButti K."/>
            <person name="Lindquist E.A."/>
            <person name="Lipzen A."/>
            <person name="Lundell T."/>
            <person name="Morin E."/>
            <person name="Murat C."/>
            <person name="Riley R."/>
            <person name="Ohm R."/>
            <person name="Sun H."/>
            <person name="Tunlid A."/>
            <person name="Henrissat B."/>
            <person name="Grigoriev I.V."/>
            <person name="Hibbett D.S."/>
            <person name="Martin F."/>
        </authorList>
    </citation>
    <scope>NUCLEOTIDE SEQUENCE [LARGE SCALE GENOMIC DNA]</scope>
    <source>
        <strain evidence="2">LaAM-08-1</strain>
    </source>
</reference>
<proteinExistence type="predicted"/>
<dbReference type="EMBL" id="KN838560">
    <property type="protein sequence ID" value="KIK05401.1"/>
    <property type="molecule type" value="Genomic_DNA"/>
</dbReference>
<name>A0A0C9XK39_9AGAR</name>
<evidence type="ECO:0000313" key="2">
    <source>
        <dbReference type="Proteomes" id="UP000054477"/>
    </source>
</evidence>
<dbReference type="AlphaFoldDB" id="A0A0C9XK39"/>